<dbReference type="Proteomes" id="UP000026922">
    <property type="component" value="Unassembled WGS sequence"/>
</dbReference>
<dbReference type="EMBL" id="ARPM03000186">
    <property type="protein sequence ID" value="ETZ04520.1"/>
    <property type="molecule type" value="Genomic_DNA"/>
</dbReference>
<reference evidence="1 2" key="1">
    <citation type="journal article" date="2013" name="Genome Announc.">
        <title>Draft Genome Sequence of Holospora undulata Strain HU1, a Micronucleus-Specific Symbiont of the Ciliate Paramecium caudatum.</title>
        <authorList>
            <person name="Dohra H."/>
            <person name="Suzuki H."/>
            <person name="Suzuki T."/>
            <person name="Tanaka K."/>
            <person name="Fujishima M."/>
        </authorList>
    </citation>
    <scope>NUCLEOTIDE SEQUENCE [LARGE SCALE GENOMIC DNA]</scope>
    <source>
        <strain evidence="1 2">HU1</strain>
    </source>
</reference>
<gene>
    <name evidence="1" type="ORF">K737_301072</name>
</gene>
<dbReference type="AlphaFoldDB" id="A0A061JFT4"/>
<proteinExistence type="predicted"/>
<comment type="caution">
    <text evidence="1">The sequence shown here is derived from an EMBL/GenBank/DDBJ whole genome shotgun (WGS) entry which is preliminary data.</text>
</comment>
<protein>
    <submittedName>
        <fullName evidence="1">Uncharacterized protein</fullName>
    </submittedName>
</protein>
<evidence type="ECO:0000313" key="1">
    <source>
        <dbReference type="EMBL" id="ETZ04520.1"/>
    </source>
</evidence>
<name>A0A061JFT4_9PROT</name>
<accession>A0A061JFT4</accession>
<evidence type="ECO:0000313" key="2">
    <source>
        <dbReference type="Proteomes" id="UP000026922"/>
    </source>
</evidence>
<organism evidence="1 2">
    <name type="scientific">Holospora undulata HU1</name>
    <dbReference type="NCBI Taxonomy" id="1321371"/>
    <lineage>
        <taxon>Bacteria</taxon>
        <taxon>Pseudomonadati</taxon>
        <taxon>Pseudomonadota</taxon>
        <taxon>Alphaproteobacteria</taxon>
        <taxon>Holosporales</taxon>
        <taxon>Holosporaceae</taxon>
        <taxon>Holospora</taxon>
    </lineage>
</organism>
<keyword evidence="2" id="KW-1185">Reference proteome</keyword>
<sequence>MLRKTQHCQRALKRSVQQKSIKNMETFNKGSMINRVSAKGFLRNLANRWRCRALFCSMENVLSFP</sequence>